<dbReference type="Pfam" id="PF00420">
    <property type="entry name" value="Oxidored_q2"/>
    <property type="match status" value="1"/>
</dbReference>
<dbReference type="Proteomes" id="UP001223646">
    <property type="component" value="Unassembled WGS sequence"/>
</dbReference>
<dbReference type="InterPro" id="IPR050601">
    <property type="entry name" value="CPA3_antiporter_subunitC"/>
</dbReference>
<dbReference type="Gene3D" id="1.10.287.3510">
    <property type="match status" value="1"/>
</dbReference>
<evidence type="ECO:0000256" key="1">
    <source>
        <dbReference type="ARBA" id="ARBA00004651"/>
    </source>
</evidence>
<dbReference type="GO" id="GO:0005886">
    <property type="term" value="C:plasma membrane"/>
    <property type="evidence" value="ECO:0007669"/>
    <property type="project" value="UniProtKB-SubCell"/>
</dbReference>
<dbReference type="PANTHER" id="PTHR34583:SF2">
    <property type="entry name" value="ANTIPORTER SUBUNIT MNHC2-RELATED"/>
    <property type="match status" value="1"/>
</dbReference>
<dbReference type="PANTHER" id="PTHR34583">
    <property type="entry name" value="ANTIPORTER SUBUNIT MNHC2-RELATED"/>
    <property type="match status" value="1"/>
</dbReference>
<dbReference type="RefSeq" id="WP_038626682.1">
    <property type="nucleotide sequence ID" value="NZ_CP046975.1"/>
</dbReference>
<evidence type="ECO:0000256" key="2">
    <source>
        <dbReference type="ARBA" id="ARBA00010388"/>
    </source>
</evidence>
<feature type="transmembrane region" description="Helical" evidence="8">
    <location>
        <begin position="71"/>
        <end position="96"/>
    </location>
</feature>
<evidence type="ECO:0000256" key="6">
    <source>
        <dbReference type="ARBA" id="ARBA00023136"/>
    </source>
</evidence>
<dbReference type="NCBIfam" id="NF005929">
    <property type="entry name" value="PRK07946.1"/>
    <property type="match status" value="1"/>
</dbReference>
<comment type="subcellular location">
    <subcellularLocation>
        <location evidence="1">Cell membrane</location>
        <topology evidence="1">Multi-pass membrane protein</topology>
    </subcellularLocation>
</comment>
<keyword evidence="4 8" id="KW-0812">Transmembrane</keyword>
<gene>
    <name evidence="10" type="ORF">P2W56_00780</name>
    <name evidence="9" type="ORF">QP460_004495</name>
</gene>
<name>A0AAJ6C8E1_CORAY</name>
<evidence type="ECO:0000256" key="7">
    <source>
        <dbReference type="SAM" id="MobiDB-lite"/>
    </source>
</evidence>
<evidence type="ECO:0000256" key="3">
    <source>
        <dbReference type="ARBA" id="ARBA00022475"/>
    </source>
</evidence>
<organism evidence="9 11">
    <name type="scientific">Corynebacterium amycolatum</name>
    <dbReference type="NCBI Taxonomy" id="43765"/>
    <lineage>
        <taxon>Bacteria</taxon>
        <taxon>Bacillati</taxon>
        <taxon>Actinomycetota</taxon>
        <taxon>Actinomycetes</taxon>
        <taxon>Mycobacteriales</taxon>
        <taxon>Corynebacteriaceae</taxon>
        <taxon>Corynebacterium</taxon>
    </lineage>
</organism>
<accession>A0AAJ6C8E1</accession>
<dbReference type="InterPro" id="IPR039428">
    <property type="entry name" value="NUOK/Mnh_C1-like"/>
</dbReference>
<evidence type="ECO:0000256" key="8">
    <source>
        <dbReference type="SAM" id="Phobius"/>
    </source>
</evidence>
<evidence type="ECO:0000256" key="5">
    <source>
        <dbReference type="ARBA" id="ARBA00022989"/>
    </source>
</evidence>
<dbReference type="EMBL" id="JASOOY020000013">
    <property type="protein sequence ID" value="MEO3716845.1"/>
    <property type="molecule type" value="Genomic_DNA"/>
</dbReference>
<comment type="similarity">
    <text evidence="2">Belongs to the CPA3 antiporters (TC 2.A.63) subunit C family.</text>
</comment>
<dbReference type="Proteomes" id="UP001220238">
    <property type="component" value="Chromosome"/>
</dbReference>
<keyword evidence="3" id="KW-1003">Cell membrane</keyword>
<feature type="region of interest" description="Disordered" evidence="7">
    <location>
        <begin position="118"/>
        <end position="171"/>
    </location>
</feature>
<evidence type="ECO:0000256" key="4">
    <source>
        <dbReference type="ARBA" id="ARBA00022692"/>
    </source>
</evidence>
<keyword evidence="5 8" id="KW-1133">Transmembrane helix</keyword>
<dbReference type="EMBL" id="CP120206">
    <property type="protein sequence ID" value="WET44026.1"/>
    <property type="molecule type" value="Genomic_DNA"/>
</dbReference>
<proteinExistence type="inferred from homology"/>
<reference evidence="9" key="2">
    <citation type="submission" date="2023-05" db="EMBL/GenBank/DDBJ databases">
        <authorList>
            <person name="Du J."/>
        </authorList>
    </citation>
    <scope>NUCLEOTIDE SEQUENCE</scope>
    <source>
        <strain evidence="9">UMB1064</strain>
    </source>
</reference>
<feature type="transmembrane region" description="Helical" evidence="8">
    <location>
        <begin position="6"/>
        <end position="23"/>
    </location>
</feature>
<evidence type="ECO:0000313" key="11">
    <source>
        <dbReference type="Proteomes" id="UP001223646"/>
    </source>
</evidence>
<reference evidence="10" key="1">
    <citation type="submission" date="2023-03" db="EMBL/GenBank/DDBJ databases">
        <title>Corynebacterium amycolatum SB-1.</title>
        <authorList>
            <person name="Jo H."/>
        </authorList>
    </citation>
    <scope>NUCLEOTIDE SEQUENCE</scope>
    <source>
        <strain evidence="10">SB-1</strain>
    </source>
</reference>
<keyword evidence="6 8" id="KW-0472">Membrane</keyword>
<feature type="transmembrane region" description="Helical" evidence="8">
    <location>
        <begin position="30"/>
        <end position="51"/>
    </location>
</feature>
<sequence length="171" mass="18408">MILNFVLLATVGTLIATGVYLFLDRSLTRMLMGLLLMGNGINLLILLGSGSPGQPPIWDRESLVSDAQADSLPQAFILTAIVISMGMTAFLLALLYRQHRYRIGDHVQDDHEDRSLAMRRASDPSAAPDHDKSDDPTTGRPTEAGDSFGPASFEKPVTPPSNSPGGDDDDD</sequence>
<evidence type="ECO:0000313" key="9">
    <source>
        <dbReference type="EMBL" id="MEO3716845.1"/>
    </source>
</evidence>
<dbReference type="AlphaFoldDB" id="A0AAJ6C8E1"/>
<protein>
    <submittedName>
        <fullName evidence="9">Na(+)/H(+) antiporter subunit C</fullName>
    </submittedName>
</protein>
<evidence type="ECO:0000313" key="10">
    <source>
        <dbReference type="EMBL" id="WET44026.1"/>
    </source>
</evidence>
<dbReference type="GeneID" id="92768170"/>
<reference evidence="9" key="3">
    <citation type="submission" date="2024-05" db="EMBL/GenBank/DDBJ databases">
        <authorList>
            <person name="Wolfe A."/>
        </authorList>
    </citation>
    <scope>NUCLEOTIDE SEQUENCE</scope>
    <source>
        <strain evidence="9">UMB1064</strain>
    </source>
</reference>
<feature type="compositionally biased region" description="Basic and acidic residues" evidence="7">
    <location>
        <begin position="118"/>
        <end position="137"/>
    </location>
</feature>